<evidence type="ECO:0000256" key="2">
    <source>
        <dbReference type="ARBA" id="ARBA00023125"/>
    </source>
</evidence>
<dbReference type="PROSITE" id="PS50977">
    <property type="entry name" value="HTH_TETR_2"/>
    <property type="match status" value="1"/>
</dbReference>
<feature type="DNA-binding region" description="H-T-H motif" evidence="4">
    <location>
        <begin position="37"/>
        <end position="56"/>
    </location>
</feature>
<evidence type="ECO:0000313" key="7">
    <source>
        <dbReference type="Proteomes" id="UP001228905"/>
    </source>
</evidence>
<sequence>MAIPSPPVGGTKRDRTKAALIAAFWDLVDEGGFAAASLEAVARRAGMTRGAIYSNFASRAELLLAAAAVRGLKIDRDFSQPGTLAEQLDRFAQGLVLALPNAPGTQRWHAELLLHIATEPALKAQVAQGFTALFEVMAAQLQAQHGDELAIPAASLALAIQALTMGLIYQAIISPDAVTPAAVFEAYAALARGAVRQVEG</sequence>
<dbReference type="PANTHER" id="PTHR30055">
    <property type="entry name" value="HTH-TYPE TRANSCRIPTIONAL REGULATOR RUTR"/>
    <property type="match status" value="1"/>
</dbReference>
<evidence type="ECO:0000256" key="1">
    <source>
        <dbReference type="ARBA" id="ARBA00023015"/>
    </source>
</evidence>
<dbReference type="PRINTS" id="PR00455">
    <property type="entry name" value="HTHTETR"/>
</dbReference>
<dbReference type="RefSeq" id="WP_307348593.1">
    <property type="nucleotide sequence ID" value="NZ_JAUSVS010000002.1"/>
</dbReference>
<keyword evidence="1" id="KW-0805">Transcription regulation</keyword>
<protein>
    <submittedName>
        <fullName evidence="6">AcrR family transcriptional regulator</fullName>
    </submittedName>
</protein>
<dbReference type="InterPro" id="IPR001647">
    <property type="entry name" value="HTH_TetR"/>
</dbReference>
<dbReference type="Pfam" id="PF00440">
    <property type="entry name" value="TetR_N"/>
    <property type="match status" value="1"/>
</dbReference>
<keyword evidence="7" id="KW-1185">Reference proteome</keyword>
<evidence type="ECO:0000259" key="5">
    <source>
        <dbReference type="PROSITE" id="PS50977"/>
    </source>
</evidence>
<reference evidence="6 7" key="1">
    <citation type="submission" date="2023-07" db="EMBL/GenBank/DDBJ databases">
        <title>Genomic Encyclopedia of Type Strains, Phase IV (KMG-IV): sequencing the most valuable type-strain genomes for metagenomic binning, comparative biology and taxonomic classification.</title>
        <authorList>
            <person name="Goeker M."/>
        </authorList>
    </citation>
    <scope>NUCLEOTIDE SEQUENCE [LARGE SCALE GENOMIC DNA]</scope>
    <source>
        <strain evidence="6 7">DSM 18695</strain>
    </source>
</reference>
<proteinExistence type="predicted"/>
<dbReference type="PANTHER" id="PTHR30055:SF234">
    <property type="entry name" value="HTH-TYPE TRANSCRIPTIONAL REGULATOR BETI"/>
    <property type="match status" value="1"/>
</dbReference>
<dbReference type="InterPro" id="IPR036271">
    <property type="entry name" value="Tet_transcr_reg_TetR-rel_C_sf"/>
</dbReference>
<dbReference type="InterPro" id="IPR009057">
    <property type="entry name" value="Homeodomain-like_sf"/>
</dbReference>
<evidence type="ECO:0000256" key="4">
    <source>
        <dbReference type="PROSITE-ProRule" id="PRU00335"/>
    </source>
</evidence>
<keyword evidence="2 4" id="KW-0238">DNA-binding</keyword>
<dbReference type="InterPro" id="IPR050109">
    <property type="entry name" value="HTH-type_TetR-like_transc_reg"/>
</dbReference>
<keyword evidence="3" id="KW-0804">Transcription</keyword>
<dbReference type="Gene3D" id="1.10.357.10">
    <property type="entry name" value="Tetracycline Repressor, domain 2"/>
    <property type="match status" value="1"/>
</dbReference>
<evidence type="ECO:0000313" key="6">
    <source>
        <dbReference type="EMBL" id="MDQ0464155.1"/>
    </source>
</evidence>
<dbReference type="EMBL" id="JAUSVS010000002">
    <property type="protein sequence ID" value="MDQ0464155.1"/>
    <property type="molecule type" value="Genomic_DNA"/>
</dbReference>
<gene>
    <name evidence="6" type="ORF">QO010_001926</name>
</gene>
<feature type="domain" description="HTH tetR-type" evidence="5">
    <location>
        <begin position="14"/>
        <end position="74"/>
    </location>
</feature>
<organism evidence="6 7">
    <name type="scientific">Caulobacter ginsengisoli</name>
    <dbReference type="NCBI Taxonomy" id="400775"/>
    <lineage>
        <taxon>Bacteria</taxon>
        <taxon>Pseudomonadati</taxon>
        <taxon>Pseudomonadota</taxon>
        <taxon>Alphaproteobacteria</taxon>
        <taxon>Caulobacterales</taxon>
        <taxon>Caulobacteraceae</taxon>
        <taxon>Caulobacter</taxon>
    </lineage>
</organism>
<dbReference type="SUPFAM" id="SSF46689">
    <property type="entry name" value="Homeodomain-like"/>
    <property type="match status" value="1"/>
</dbReference>
<accession>A0ABU0IQ67</accession>
<evidence type="ECO:0000256" key="3">
    <source>
        <dbReference type="ARBA" id="ARBA00023163"/>
    </source>
</evidence>
<dbReference type="SUPFAM" id="SSF48498">
    <property type="entry name" value="Tetracyclin repressor-like, C-terminal domain"/>
    <property type="match status" value="1"/>
</dbReference>
<name>A0ABU0IQ67_9CAUL</name>
<dbReference type="Proteomes" id="UP001228905">
    <property type="component" value="Unassembled WGS sequence"/>
</dbReference>
<comment type="caution">
    <text evidence="6">The sequence shown here is derived from an EMBL/GenBank/DDBJ whole genome shotgun (WGS) entry which is preliminary data.</text>
</comment>